<comment type="caution">
    <text evidence="3">The sequence shown here is derived from an EMBL/GenBank/DDBJ whole genome shotgun (WGS) entry which is preliminary data.</text>
</comment>
<dbReference type="SMART" id="SM00382">
    <property type="entry name" value="AAA"/>
    <property type="match status" value="1"/>
</dbReference>
<sequence length="354" mass="40528">MMHKEVFVKTDVFSGHFIDSKSYFLQKYNKLPSVTIIRQLNYSKAYSFLKAAYGDMIVSEFHYAAINHKKTKEEKEESIIELKNDIVLEMGDGYCEFYFHDRENAFLKTLIQKFTAMRGRKRMQPQEIHLITKGEYGLELTKMDVKRTRLDLRLFYEDSFQEVHQTILKRLNKADDKGIVLLHGLPGTGKTTYLRYLVGKLKKRVLFVPPDLAAQIVNPDLVKLLIENPNSVLVIEDAENIVMQRQQGSDSAVSNLLNISDGLLSDFLNVQVICTFNSNLSTIDKALMRKGRLIANYDFGKLSVEKAQQLSKHLGHNHKITDPMTIAEIANQKERTYTLPETPKIGFRIGSTGS</sequence>
<dbReference type="Proteomes" id="UP000248745">
    <property type="component" value="Unassembled WGS sequence"/>
</dbReference>
<gene>
    <name evidence="3" type="ORF">DN068_12730</name>
</gene>
<name>A0A2W2AKI8_9BACT</name>
<dbReference type="EMBL" id="QKTW01000017">
    <property type="protein sequence ID" value="PZF72770.1"/>
    <property type="molecule type" value="Genomic_DNA"/>
</dbReference>
<evidence type="ECO:0000259" key="2">
    <source>
        <dbReference type="SMART" id="SM00382"/>
    </source>
</evidence>
<comment type="similarity">
    <text evidence="1">Belongs to the AAA ATPase family. BCS1 subfamily.</text>
</comment>
<dbReference type="GO" id="GO:0005524">
    <property type="term" value="F:ATP binding"/>
    <property type="evidence" value="ECO:0007669"/>
    <property type="project" value="InterPro"/>
</dbReference>
<protein>
    <submittedName>
        <fullName evidence="3">AAA family ATPase</fullName>
    </submittedName>
</protein>
<dbReference type="InterPro" id="IPR003959">
    <property type="entry name" value="ATPase_AAA_core"/>
</dbReference>
<dbReference type="GO" id="GO:0016887">
    <property type="term" value="F:ATP hydrolysis activity"/>
    <property type="evidence" value="ECO:0007669"/>
    <property type="project" value="InterPro"/>
</dbReference>
<dbReference type="OrthoDB" id="9809379at2"/>
<organism evidence="3 4">
    <name type="scientific">Taibaiella soli</name>
    <dbReference type="NCBI Taxonomy" id="1649169"/>
    <lineage>
        <taxon>Bacteria</taxon>
        <taxon>Pseudomonadati</taxon>
        <taxon>Bacteroidota</taxon>
        <taxon>Chitinophagia</taxon>
        <taxon>Chitinophagales</taxon>
        <taxon>Chitinophagaceae</taxon>
        <taxon>Taibaiella</taxon>
    </lineage>
</organism>
<accession>A0A2W2AKI8</accession>
<dbReference type="InterPro" id="IPR050747">
    <property type="entry name" value="Mitochondrial_chaperone_BCS1"/>
</dbReference>
<evidence type="ECO:0000256" key="1">
    <source>
        <dbReference type="ARBA" id="ARBA00007448"/>
    </source>
</evidence>
<dbReference type="InterPro" id="IPR027417">
    <property type="entry name" value="P-loop_NTPase"/>
</dbReference>
<feature type="domain" description="AAA+ ATPase" evidence="2">
    <location>
        <begin position="176"/>
        <end position="299"/>
    </location>
</feature>
<dbReference type="PANTHER" id="PTHR23070">
    <property type="entry name" value="BCS1 AAA-TYPE ATPASE"/>
    <property type="match status" value="1"/>
</dbReference>
<reference evidence="3 4" key="1">
    <citation type="submission" date="2018-06" db="EMBL/GenBank/DDBJ databases">
        <title>Mucibacter soli gen. nov., sp. nov., a new member of the family Chitinophagaceae producing mucin.</title>
        <authorList>
            <person name="Kim M.-K."/>
            <person name="Park S."/>
            <person name="Kim T.-S."/>
            <person name="Joung Y."/>
            <person name="Han J.-H."/>
            <person name="Kim S.B."/>
        </authorList>
    </citation>
    <scope>NUCLEOTIDE SEQUENCE [LARGE SCALE GENOMIC DNA]</scope>
    <source>
        <strain evidence="3 4">R1-15</strain>
    </source>
</reference>
<keyword evidence="4" id="KW-1185">Reference proteome</keyword>
<dbReference type="Gene3D" id="3.40.50.300">
    <property type="entry name" value="P-loop containing nucleotide triphosphate hydrolases"/>
    <property type="match status" value="1"/>
</dbReference>
<proteinExistence type="inferred from homology"/>
<dbReference type="InterPro" id="IPR003593">
    <property type="entry name" value="AAA+_ATPase"/>
</dbReference>
<dbReference type="Pfam" id="PF00004">
    <property type="entry name" value="AAA"/>
    <property type="match status" value="1"/>
</dbReference>
<dbReference type="AlphaFoldDB" id="A0A2W2AKI8"/>
<dbReference type="SUPFAM" id="SSF52540">
    <property type="entry name" value="P-loop containing nucleoside triphosphate hydrolases"/>
    <property type="match status" value="1"/>
</dbReference>
<evidence type="ECO:0000313" key="4">
    <source>
        <dbReference type="Proteomes" id="UP000248745"/>
    </source>
</evidence>
<evidence type="ECO:0000313" key="3">
    <source>
        <dbReference type="EMBL" id="PZF72770.1"/>
    </source>
</evidence>